<keyword evidence="3" id="KW-0443">Lipid metabolism</keyword>
<dbReference type="PANTHER" id="PTHR10272:SF0">
    <property type="entry name" value="PLATELET-ACTIVATING FACTOR ACETYLHYDROLASE"/>
    <property type="match status" value="1"/>
</dbReference>
<evidence type="ECO:0000313" key="6">
    <source>
        <dbReference type="Proteomes" id="UP001209701"/>
    </source>
</evidence>
<evidence type="ECO:0000313" key="5">
    <source>
        <dbReference type="EMBL" id="MCV2369146.1"/>
    </source>
</evidence>
<dbReference type="RefSeq" id="WP_263571743.1">
    <property type="nucleotide sequence ID" value="NZ_JAJIRN010000006.1"/>
</dbReference>
<keyword evidence="6" id="KW-1185">Reference proteome</keyword>
<dbReference type="PANTHER" id="PTHR10272">
    <property type="entry name" value="PLATELET-ACTIVATING FACTOR ACETYLHYDROLASE"/>
    <property type="match status" value="1"/>
</dbReference>
<dbReference type="EMBL" id="JAJIRN010000006">
    <property type="protein sequence ID" value="MCV2369146.1"/>
    <property type="molecule type" value="Genomic_DNA"/>
</dbReference>
<protein>
    <recommendedName>
        <fullName evidence="7">Acetylhydrolase</fullName>
    </recommendedName>
</protein>
<keyword evidence="2" id="KW-0442">Lipid degradation</keyword>
<reference evidence="5 6" key="1">
    <citation type="submission" date="2021-11" db="EMBL/GenBank/DDBJ databases">
        <authorList>
            <person name="Liang Q."/>
            <person name="Mou H."/>
            <person name="Liu Z."/>
        </authorList>
    </citation>
    <scope>NUCLEOTIDE SEQUENCE [LARGE SCALE GENOMIC DNA]</scope>
    <source>
        <strain evidence="5 6">CHU3</strain>
    </source>
</reference>
<proteinExistence type="predicted"/>
<dbReference type="SUPFAM" id="SSF53474">
    <property type="entry name" value="alpha/beta-Hydrolases"/>
    <property type="match status" value="1"/>
</dbReference>
<accession>A0ABT2YGF6</accession>
<evidence type="ECO:0000256" key="4">
    <source>
        <dbReference type="SAM" id="SignalP"/>
    </source>
</evidence>
<feature type="chain" id="PRO_5046742380" description="Acetylhydrolase" evidence="4">
    <location>
        <begin position="25"/>
        <end position="380"/>
    </location>
</feature>
<gene>
    <name evidence="5" type="ORF">LNV07_13760</name>
</gene>
<comment type="caution">
    <text evidence="5">The sequence shown here is derived from an EMBL/GenBank/DDBJ whole genome shotgun (WGS) entry which is preliminary data.</text>
</comment>
<evidence type="ECO:0000256" key="2">
    <source>
        <dbReference type="ARBA" id="ARBA00022963"/>
    </source>
</evidence>
<name>A0ABT2YGF6_9BURK</name>
<evidence type="ECO:0008006" key="7">
    <source>
        <dbReference type="Google" id="ProtNLM"/>
    </source>
</evidence>
<feature type="signal peptide" evidence="4">
    <location>
        <begin position="1"/>
        <end position="24"/>
    </location>
</feature>
<evidence type="ECO:0000256" key="3">
    <source>
        <dbReference type="ARBA" id="ARBA00023098"/>
    </source>
</evidence>
<dbReference type="InterPro" id="IPR029058">
    <property type="entry name" value="AB_hydrolase_fold"/>
</dbReference>
<keyword evidence="1" id="KW-0378">Hydrolase</keyword>
<organism evidence="5 6">
    <name type="scientific">Roseateles oligotrophus</name>
    <dbReference type="NCBI Taxonomy" id="1769250"/>
    <lineage>
        <taxon>Bacteria</taxon>
        <taxon>Pseudomonadati</taxon>
        <taxon>Pseudomonadota</taxon>
        <taxon>Betaproteobacteria</taxon>
        <taxon>Burkholderiales</taxon>
        <taxon>Sphaerotilaceae</taxon>
        <taxon>Roseateles</taxon>
    </lineage>
</organism>
<evidence type="ECO:0000256" key="1">
    <source>
        <dbReference type="ARBA" id="ARBA00022801"/>
    </source>
</evidence>
<dbReference type="PROSITE" id="PS51257">
    <property type="entry name" value="PROKAR_LIPOPROTEIN"/>
    <property type="match status" value="1"/>
</dbReference>
<sequence>MKKPLLPNLLRAALALSLSLGLSACRTPEAGALSGDPLPGMDITVSSDVAPGFSTEDMDWQDGARQRAVPARLYWPADASPSVAAVPLIVFSHGIGGSRRSYSYLGAYWSAKGYATLHVQHVGSDRALWFGNPFGLVGRLQDAAKETEALSRVADVRFALDQLLLGPHGAQIDPARVIAAGHSYGANTVMLLSGAQVQRGGVVMDQLRDPRFKAAIIISAPPFYGETERTAEILKPITIPTLHITSTEDVIVIPGYHSDARDRIAVFNATGGAAKSLVVFEGGSHSMFTDRSGTGGVTLNPLVKTATKEVALAFLSQVFEGQSEPLQQWNERHKAIVNQTQMGAGLQPFSVVRPAGSQLSTGLGMLPSRSEIQQASSTEQ</sequence>
<dbReference type="Proteomes" id="UP001209701">
    <property type="component" value="Unassembled WGS sequence"/>
</dbReference>
<dbReference type="Pfam" id="PF03403">
    <property type="entry name" value="PAF-AH_p_II"/>
    <property type="match status" value="1"/>
</dbReference>
<keyword evidence="4" id="KW-0732">Signal</keyword>
<dbReference type="Gene3D" id="3.40.50.1820">
    <property type="entry name" value="alpha/beta hydrolase"/>
    <property type="match status" value="1"/>
</dbReference>